<evidence type="ECO:0000313" key="2">
    <source>
        <dbReference type="EMBL" id="CAJ0794633.1"/>
    </source>
</evidence>
<dbReference type="EMBL" id="CATZAR010000006">
    <property type="protein sequence ID" value="CAJ0794633.1"/>
    <property type="molecule type" value="Genomic_DNA"/>
</dbReference>
<protein>
    <submittedName>
        <fullName evidence="1">Uncharacterized protein</fullName>
    </submittedName>
</protein>
<keyword evidence="4" id="KW-1185">Reference proteome</keyword>
<comment type="caution">
    <text evidence="1">The sequence shown here is derived from an EMBL/GenBank/DDBJ whole genome shotgun (WGS) entry which is preliminary data.</text>
</comment>
<name>A0AAD2F0D0_9RALS</name>
<evidence type="ECO:0000313" key="1">
    <source>
        <dbReference type="EMBL" id="CAJ0783757.1"/>
    </source>
</evidence>
<accession>A0AAD2F0D0</accession>
<dbReference type="Proteomes" id="UP001189756">
    <property type="component" value="Unassembled WGS sequence"/>
</dbReference>
<proteinExistence type="predicted"/>
<gene>
    <name evidence="2" type="ORF">LMG18095_02632</name>
    <name evidence="1" type="ORF">R77560_01073</name>
</gene>
<evidence type="ECO:0000313" key="4">
    <source>
        <dbReference type="Proteomes" id="UP001189773"/>
    </source>
</evidence>
<dbReference type="EMBL" id="CATZAZ010000002">
    <property type="protein sequence ID" value="CAJ0783757.1"/>
    <property type="molecule type" value="Genomic_DNA"/>
</dbReference>
<dbReference type="Proteomes" id="UP001189773">
    <property type="component" value="Unassembled WGS sequence"/>
</dbReference>
<organism evidence="1 3">
    <name type="scientific">Ralstonia thomasii</name>
    <dbReference type="NCBI Taxonomy" id="3058596"/>
    <lineage>
        <taxon>Bacteria</taxon>
        <taxon>Pseudomonadati</taxon>
        <taxon>Pseudomonadota</taxon>
        <taxon>Betaproteobacteria</taxon>
        <taxon>Burkholderiales</taxon>
        <taxon>Burkholderiaceae</taxon>
        <taxon>Ralstonia</taxon>
    </lineage>
</organism>
<evidence type="ECO:0000313" key="3">
    <source>
        <dbReference type="Proteomes" id="UP001189756"/>
    </source>
</evidence>
<reference evidence="1 4" key="1">
    <citation type="submission" date="2023-07" db="EMBL/GenBank/DDBJ databases">
        <authorList>
            <person name="Peeters C."/>
        </authorList>
    </citation>
    <scope>NUCLEOTIDE SEQUENCE</scope>
    <source>
        <strain evidence="2 4">LMG 18095</strain>
        <strain evidence="1">R-77560</strain>
    </source>
</reference>
<sequence>MLLFPSTIASGASWVVSRVVLRKVCKPLGASRSVPDHAIVCTVCGIAYAQSEPAPPRAPVKQGSPTSVGIRLVRPFPFPLVMNPLWLREKGFRFAGL</sequence>
<dbReference type="AlphaFoldDB" id="A0AAD2F0D0"/>